<keyword evidence="7" id="KW-1185">Reference proteome</keyword>
<proteinExistence type="predicted"/>
<organism evidence="6 7">
    <name type="scientific">Laodelphax striatellus</name>
    <name type="common">Small brown planthopper</name>
    <name type="synonym">Delphax striatella</name>
    <dbReference type="NCBI Taxonomy" id="195883"/>
    <lineage>
        <taxon>Eukaryota</taxon>
        <taxon>Metazoa</taxon>
        <taxon>Ecdysozoa</taxon>
        <taxon>Arthropoda</taxon>
        <taxon>Hexapoda</taxon>
        <taxon>Insecta</taxon>
        <taxon>Pterygota</taxon>
        <taxon>Neoptera</taxon>
        <taxon>Paraneoptera</taxon>
        <taxon>Hemiptera</taxon>
        <taxon>Auchenorrhyncha</taxon>
        <taxon>Fulgoroidea</taxon>
        <taxon>Delphacidae</taxon>
        <taxon>Criomorphinae</taxon>
        <taxon>Laodelphax</taxon>
    </lineage>
</organism>
<dbReference type="InterPro" id="IPR050098">
    <property type="entry name" value="TFPI/VKTCI-like"/>
</dbReference>
<dbReference type="SUPFAM" id="SSF57362">
    <property type="entry name" value="BPTI-like"/>
    <property type="match status" value="1"/>
</dbReference>
<dbReference type="PRINTS" id="PR00759">
    <property type="entry name" value="BASICPTASE"/>
</dbReference>
<dbReference type="AlphaFoldDB" id="A0A482WQ19"/>
<dbReference type="InterPro" id="IPR020901">
    <property type="entry name" value="Prtase_inh_Kunz-CS"/>
</dbReference>
<feature type="chain" id="PRO_5019821710" description="BPTI/Kunitz inhibitor domain-containing protein" evidence="4">
    <location>
        <begin position="24"/>
        <end position="98"/>
    </location>
</feature>
<feature type="signal peptide" evidence="4">
    <location>
        <begin position="1"/>
        <end position="23"/>
    </location>
</feature>
<dbReference type="PROSITE" id="PS50279">
    <property type="entry name" value="BPTI_KUNITZ_2"/>
    <property type="match status" value="1"/>
</dbReference>
<dbReference type="SMR" id="A0A482WQ19"/>
<evidence type="ECO:0000313" key="7">
    <source>
        <dbReference type="Proteomes" id="UP000291343"/>
    </source>
</evidence>
<evidence type="ECO:0000256" key="2">
    <source>
        <dbReference type="ARBA" id="ARBA00022900"/>
    </source>
</evidence>
<dbReference type="PROSITE" id="PS00280">
    <property type="entry name" value="BPTI_KUNITZ_1"/>
    <property type="match status" value="1"/>
</dbReference>
<comment type="caution">
    <text evidence="6">The sequence shown here is derived from an EMBL/GenBank/DDBJ whole genome shotgun (WGS) entry which is preliminary data.</text>
</comment>
<dbReference type="GO" id="GO:0005615">
    <property type="term" value="C:extracellular space"/>
    <property type="evidence" value="ECO:0007669"/>
    <property type="project" value="TreeGrafter"/>
</dbReference>
<protein>
    <recommendedName>
        <fullName evidence="5">BPTI/Kunitz inhibitor domain-containing protein</fullName>
    </recommendedName>
</protein>
<keyword evidence="4" id="KW-0732">Signal</keyword>
<dbReference type="SMART" id="SM00131">
    <property type="entry name" value="KU"/>
    <property type="match status" value="1"/>
</dbReference>
<keyword evidence="2" id="KW-0722">Serine protease inhibitor</keyword>
<evidence type="ECO:0000256" key="4">
    <source>
        <dbReference type="SAM" id="SignalP"/>
    </source>
</evidence>
<name>A0A482WQ19_LAOST</name>
<dbReference type="GO" id="GO:0004867">
    <property type="term" value="F:serine-type endopeptidase inhibitor activity"/>
    <property type="evidence" value="ECO:0007669"/>
    <property type="project" value="UniProtKB-KW"/>
</dbReference>
<dbReference type="Gene3D" id="4.10.410.10">
    <property type="entry name" value="Pancreatic trypsin inhibitor Kunitz domain"/>
    <property type="match status" value="1"/>
</dbReference>
<gene>
    <name evidence="6" type="ORF">LSTR_LSTR010310</name>
</gene>
<dbReference type="InParanoid" id="A0A482WQ19"/>
<dbReference type="Proteomes" id="UP000291343">
    <property type="component" value="Unassembled WGS sequence"/>
</dbReference>
<evidence type="ECO:0000256" key="1">
    <source>
        <dbReference type="ARBA" id="ARBA00022690"/>
    </source>
</evidence>
<feature type="domain" description="BPTI/Kunitz inhibitor" evidence="5">
    <location>
        <begin position="31"/>
        <end position="81"/>
    </location>
</feature>
<dbReference type="EMBL" id="QKKF02028980">
    <property type="protein sequence ID" value="RZF35281.1"/>
    <property type="molecule type" value="Genomic_DNA"/>
</dbReference>
<dbReference type="InterPro" id="IPR036880">
    <property type="entry name" value="Kunitz_BPTI_sf"/>
</dbReference>
<dbReference type="InterPro" id="IPR002223">
    <property type="entry name" value="Kunitz_BPTI"/>
</dbReference>
<accession>A0A482WQ19</accession>
<dbReference type="PANTHER" id="PTHR10083">
    <property type="entry name" value="KUNITZ-TYPE PROTEASE INHIBITOR-RELATED"/>
    <property type="match status" value="1"/>
</dbReference>
<keyword evidence="3" id="KW-1015">Disulfide bond</keyword>
<dbReference type="Pfam" id="PF00014">
    <property type="entry name" value="Kunitz_BPTI"/>
    <property type="match status" value="1"/>
</dbReference>
<evidence type="ECO:0000259" key="5">
    <source>
        <dbReference type="PROSITE" id="PS50279"/>
    </source>
</evidence>
<dbReference type="OrthoDB" id="4473401at2759"/>
<dbReference type="FunCoup" id="A0A482WQ19">
    <property type="interactions" value="3"/>
</dbReference>
<evidence type="ECO:0000256" key="3">
    <source>
        <dbReference type="ARBA" id="ARBA00023157"/>
    </source>
</evidence>
<dbReference type="CDD" id="cd00109">
    <property type="entry name" value="Kunitz-type"/>
    <property type="match status" value="1"/>
</dbReference>
<keyword evidence="1" id="KW-0646">Protease inhibitor</keyword>
<evidence type="ECO:0000313" key="6">
    <source>
        <dbReference type="EMBL" id="RZF35281.1"/>
    </source>
</evidence>
<dbReference type="PANTHER" id="PTHR10083:SF374">
    <property type="entry name" value="BPTI_KUNITZ INHIBITOR DOMAIN-CONTAINING PROTEIN"/>
    <property type="match status" value="1"/>
</dbReference>
<sequence length="98" mass="10892">MASFNMTCFALLIASALILSVSAHHPPGSPCWPDPEKGTCNQKLIRYFHNHEDDKCEQFIYSGCGGNANNFKTHDECHKECSHTNLPSHSHSHSKPAQ</sequence>
<reference evidence="6 7" key="1">
    <citation type="journal article" date="2017" name="Gigascience">
        <title>Genome sequence of the small brown planthopper, Laodelphax striatellus.</title>
        <authorList>
            <person name="Zhu J."/>
            <person name="Jiang F."/>
            <person name="Wang X."/>
            <person name="Yang P."/>
            <person name="Bao Y."/>
            <person name="Zhao W."/>
            <person name="Wang W."/>
            <person name="Lu H."/>
            <person name="Wang Q."/>
            <person name="Cui N."/>
            <person name="Li J."/>
            <person name="Chen X."/>
            <person name="Luo L."/>
            <person name="Yu J."/>
            <person name="Kang L."/>
            <person name="Cui F."/>
        </authorList>
    </citation>
    <scope>NUCLEOTIDE SEQUENCE [LARGE SCALE GENOMIC DNA]</scope>
    <source>
        <strain evidence="6">Lst14</strain>
    </source>
</reference>